<dbReference type="Pfam" id="PF03742">
    <property type="entry name" value="PetN"/>
    <property type="match status" value="1"/>
</dbReference>
<reference evidence="12" key="1">
    <citation type="submission" date="2014-03" db="EMBL/GenBank/DDBJ databases">
        <title>Metagenomic reconstruction of the complete chloroplast and mitochondrial genomes of a novel unicellular red alga from the Cyanidiaceae family.</title>
        <authorList>
            <person name="Servin-Garciduenas L.E."/>
            <person name="Martinez-Romero E."/>
        </authorList>
    </citation>
    <scope>NUCLEOTIDE SEQUENCE</scope>
    <source>
        <strain evidence="12">MX-AZ01</strain>
    </source>
</reference>
<keyword evidence="7 10" id="KW-1133">Transmembrane helix</keyword>
<sequence>MWHLDLIHVTWGCIMATFSASIALVIWARNGL</sequence>
<evidence type="ECO:0000256" key="5">
    <source>
        <dbReference type="ARBA" id="ARBA00022692"/>
    </source>
</evidence>
<keyword evidence="5 10" id="KW-0812">Transmembrane</keyword>
<evidence type="ECO:0000256" key="1">
    <source>
        <dbReference type="ARBA" id="ARBA00003068"/>
    </source>
</evidence>
<gene>
    <name evidence="10 12" type="primary">petN</name>
</gene>
<keyword evidence="12" id="KW-0934">Plastid</keyword>
<dbReference type="GO" id="GO:0009512">
    <property type="term" value="C:cytochrome b6f complex"/>
    <property type="evidence" value="ECO:0007669"/>
    <property type="project" value="InterPro"/>
</dbReference>
<comment type="subcellular location">
    <subcellularLocation>
        <location evidence="2">Membrane</location>
        <topology evidence="2">Single-pass membrane protein</topology>
    </subcellularLocation>
    <subcellularLocation>
        <location evidence="10">Plastid</location>
        <location evidence="10">Chloroplast thylakoid membrane</location>
        <topology evidence="10">Single-pass membrane protein</topology>
    </subcellularLocation>
</comment>
<protein>
    <recommendedName>
        <fullName evidence="10">Cytochrome b6-f complex subunit 8</fullName>
    </recommendedName>
    <alternativeName>
        <fullName evidence="10">Cytochrome b6-f complex subunit PetN</fullName>
    </alternativeName>
    <alternativeName>
        <fullName evidence="10">Cytochrome b6-f complex subunit VIII</fullName>
    </alternativeName>
</protein>
<dbReference type="HAMAP" id="MF_00395">
    <property type="entry name" value="Cytb6_f_PetN"/>
    <property type="match status" value="1"/>
</dbReference>
<evidence type="ECO:0000313" key="12">
    <source>
        <dbReference type="EMBL" id="AIA61187.1"/>
    </source>
</evidence>
<evidence type="ECO:0000256" key="9">
    <source>
        <dbReference type="ARBA" id="ARBA00025834"/>
    </source>
</evidence>
<evidence type="ECO:0000256" key="2">
    <source>
        <dbReference type="ARBA" id="ARBA00004167"/>
    </source>
</evidence>
<keyword evidence="8 10" id="KW-0472">Membrane</keyword>
<evidence type="ECO:0000256" key="11">
    <source>
        <dbReference type="SAM" id="Phobius"/>
    </source>
</evidence>
<dbReference type="EMBL" id="KJ569775">
    <property type="protein sequence ID" value="AIA61187.1"/>
    <property type="molecule type" value="Genomic_DNA"/>
</dbReference>
<keyword evidence="6 10" id="KW-0249">Electron transport</keyword>
<proteinExistence type="inferred from homology"/>
<evidence type="ECO:0000256" key="3">
    <source>
        <dbReference type="ARBA" id="ARBA00010969"/>
    </source>
</evidence>
<dbReference type="InterPro" id="IPR005497">
    <property type="entry name" value="Cytochrome_b6-f_cplx_su8"/>
</dbReference>
<comment type="subunit">
    <text evidence="9 10">The 4 large subunits of the cytochrome b6-f complex are cytochrome b6, subunit IV (17 kDa polypeptide, PetD), cytochrome f and the Rieske protein, while the 4 small subunits are PetG, PetL, PetM and PetN. The complex functions as a dimer.</text>
</comment>
<dbReference type="GO" id="GO:0017004">
    <property type="term" value="P:cytochrome complex assembly"/>
    <property type="evidence" value="ECO:0007669"/>
    <property type="project" value="UniProtKB-UniRule"/>
</dbReference>
<comment type="function">
    <text evidence="1 10">Component of the cytochrome b6-f complex, which mediates electron transfer between photosystem II (PSII) and photosystem I (PSI), cyclic electron flow around PSI, and state transitions.</text>
</comment>
<keyword evidence="12" id="KW-0150">Chloroplast</keyword>
<dbReference type="GO" id="GO:0015979">
    <property type="term" value="P:photosynthesis"/>
    <property type="evidence" value="ECO:0007669"/>
    <property type="project" value="UniProtKB-KW"/>
</dbReference>
<dbReference type="GO" id="GO:0009535">
    <property type="term" value="C:chloroplast thylakoid membrane"/>
    <property type="evidence" value="ECO:0007669"/>
    <property type="project" value="UniProtKB-SubCell"/>
</dbReference>
<evidence type="ECO:0000256" key="7">
    <source>
        <dbReference type="ARBA" id="ARBA00022989"/>
    </source>
</evidence>
<feature type="transmembrane region" description="Helical" evidence="11">
    <location>
        <begin position="6"/>
        <end position="28"/>
    </location>
</feature>
<dbReference type="GO" id="GO:0009055">
    <property type="term" value="F:electron transfer activity"/>
    <property type="evidence" value="ECO:0007669"/>
    <property type="project" value="UniProtKB-UniRule"/>
</dbReference>
<keyword evidence="10" id="KW-0793">Thylakoid</keyword>
<evidence type="ECO:0000256" key="4">
    <source>
        <dbReference type="ARBA" id="ARBA00022448"/>
    </source>
</evidence>
<dbReference type="SUPFAM" id="SSF103451">
    <property type="entry name" value="PetN subunit of the cytochrome b6f complex"/>
    <property type="match status" value="1"/>
</dbReference>
<dbReference type="AlphaFoldDB" id="A0A060AEG8"/>
<dbReference type="InterPro" id="IPR036143">
    <property type="entry name" value="Cytochr_b6-f_cplx_su8_sf"/>
</dbReference>
<evidence type="ECO:0000256" key="8">
    <source>
        <dbReference type="ARBA" id="ARBA00023136"/>
    </source>
</evidence>
<geneLocation type="chloroplast" evidence="12"/>
<accession>A0A060AEG8</accession>
<evidence type="ECO:0000256" key="6">
    <source>
        <dbReference type="ARBA" id="ARBA00022982"/>
    </source>
</evidence>
<name>A0A060AEG8_9RHOD</name>
<organism evidence="12">
    <name type="scientific">Cyanidiaceae sp. MX-AZ01</name>
    <dbReference type="NCBI Taxonomy" id="1503164"/>
    <lineage>
        <taxon>Eukaryota</taxon>
        <taxon>Rhodophyta</taxon>
        <taxon>Bangiophyceae</taxon>
        <taxon>Cyanidiales</taxon>
        <taxon>Cyanidiaceae</taxon>
    </lineage>
</organism>
<comment type="similarity">
    <text evidence="3 10">Belongs to the PetN family.</text>
</comment>
<keyword evidence="10" id="KW-0602">Photosynthesis</keyword>
<keyword evidence="4 10" id="KW-0813">Transport</keyword>
<evidence type="ECO:0000256" key="10">
    <source>
        <dbReference type="HAMAP-Rule" id="MF_00395"/>
    </source>
</evidence>